<dbReference type="PANTHER" id="PTHR19353">
    <property type="entry name" value="FATTY ACID DESATURASE 2"/>
    <property type="match status" value="1"/>
</dbReference>
<evidence type="ECO:0000259" key="2">
    <source>
        <dbReference type="Pfam" id="PF00487"/>
    </source>
</evidence>
<dbReference type="InterPro" id="IPR005804">
    <property type="entry name" value="FA_desaturase_dom"/>
</dbReference>
<name>A0A846MM37_9BACT</name>
<feature type="domain" description="Fatty acid desaturase" evidence="2">
    <location>
        <begin position="67"/>
        <end position="340"/>
    </location>
</feature>
<dbReference type="CDD" id="cd03506">
    <property type="entry name" value="Delta6-FADS-like"/>
    <property type="match status" value="1"/>
</dbReference>
<gene>
    <name evidence="3" type="ORF">FHS56_000030</name>
</gene>
<accession>A0A846MM37</accession>
<keyword evidence="1" id="KW-0472">Membrane</keyword>
<dbReference type="Proteomes" id="UP000537126">
    <property type="component" value="Unassembled WGS sequence"/>
</dbReference>
<dbReference type="PIRSF" id="PIRSF015921">
    <property type="entry name" value="FA_sphinglp_des"/>
    <property type="match status" value="1"/>
</dbReference>
<dbReference type="InterPro" id="IPR012171">
    <property type="entry name" value="Fatty_acid_desaturase"/>
</dbReference>
<dbReference type="PANTHER" id="PTHR19353:SF19">
    <property type="entry name" value="DELTA(5) FATTY ACID DESATURASE C-RELATED"/>
    <property type="match status" value="1"/>
</dbReference>
<keyword evidence="1" id="KW-0812">Transmembrane</keyword>
<sequence>MSQFIPVAFARNQTNGFSTELRRRVKQYFQENNLPKQGDWRVHMKAVLWVAAYLVPYFLILTLDMPLWTAWLLTVVMGLSMAAVGLNTMHDANHQTFAKSNRLNKLAGATLALFGGSPLNWRIQHNVLHHTFTNIPHKDEDISAGGLFKFTPSEKTRWFHRYQHLYAPFLYALMTLAWTVHKDFRQLVDYHRMGLLHRQRTTFARELINNIFIKLFYYSYIAIIPLWLLDIAWWQWLIGYLTMHFVSGLLLALIFQSAHVVEETDKPMPVEGKVEDEWMVHQLRTTANFATKSRFWNWFSGGLNFQVEHHLFPNISHIHYPRLSKIVKECAQEFGVPYHEAPTFARAVSSHFRTLKQLGRS</sequence>
<comment type="caution">
    <text evidence="3">The sequence shown here is derived from an EMBL/GenBank/DDBJ whole genome shotgun (WGS) entry which is preliminary data.</text>
</comment>
<dbReference type="EMBL" id="JAASRN010000001">
    <property type="protein sequence ID" value="NIK72544.1"/>
    <property type="molecule type" value="Genomic_DNA"/>
</dbReference>
<keyword evidence="1" id="KW-1133">Transmembrane helix</keyword>
<dbReference type="GO" id="GO:0008610">
    <property type="term" value="P:lipid biosynthetic process"/>
    <property type="evidence" value="ECO:0007669"/>
    <property type="project" value="UniProtKB-ARBA"/>
</dbReference>
<dbReference type="AlphaFoldDB" id="A0A846MM37"/>
<feature type="transmembrane region" description="Helical" evidence="1">
    <location>
        <begin position="46"/>
        <end position="63"/>
    </location>
</feature>
<evidence type="ECO:0000256" key="1">
    <source>
        <dbReference type="SAM" id="Phobius"/>
    </source>
</evidence>
<feature type="transmembrane region" description="Helical" evidence="1">
    <location>
        <begin position="207"/>
        <end position="227"/>
    </location>
</feature>
<dbReference type="EC" id="1.14.19.3" evidence="3"/>
<reference evidence="3 4" key="1">
    <citation type="submission" date="2020-03" db="EMBL/GenBank/DDBJ databases">
        <title>Genomic Encyclopedia of Type Strains, Phase IV (KMG-IV): sequencing the most valuable type-strain genomes for metagenomic binning, comparative biology and taxonomic classification.</title>
        <authorList>
            <person name="Goeker M."/>
        </authorList>
    </citation>
    <scope>NUCLEOTIDE SEQUENCE [LARGE SCALE GENOMIC DNA]</scope>
    <source>
        <strain evidence="3 4">DSM 5718</strain>
    </source>
</reference>
<dbReference type="Pfam" id="PF00487">
    <property type="entry name" value="FA_desaturase"/>
    <property type="match status" value="1"/>
</dbReference>
<dbReference type="RefSeq" id="WP_166917870.1">
    <property type="nucleotide sequence ID" value="NZ_JAASRN010000001.1"/>
</dbReference>
<keyword evidence="4" id="KW-1185">Reference proteome</keyword>
<dbReference type="GO" id="GO:0016020">
    <property type="term" value="C:membrane"/>
    <property type="evidence" value="ECO:0007669"/>
    <property type="project" value="TreeGrafter"/>
</dbReference>
<feature type="transmembrane region" description="Helical" evidence="1">
    <location>
        <begin position="69"/>
        <end position="89"/>
    </location>
</feature>
<keyword evidence="3" id="KW-0560">Oxidoreductase</keyword>
<dbReference type="GO" id="GO:0016213">
    <property type="term" value="F:acyl-CoA 6-desaturase activity"/>
    <property type="evidence" value="ECO:0007669"/>
    <property type="project" value="UniProtKB-EC"/>
</dbReference>
<proteinExistence type="predicted"/>
<organism evidence="3 4">
    <name type="scientific">Thermonema lapsum</name>
    <dbReference type="NCBI Taxonomy" id="28195"/>
    <lineage>
        <taxon>Bacteria</taxon>
        <taxon>Pseudomonadati</taxon>
        <taxon>Bacteroidota</taxon>
        <taxon>Cytophagia</taxon>
        <taxon>Cytophagales</taxon>
        <taxon>Thermonemataceae</taxon>
        <taxon>Thermonema</taxon>
    </lineage>
</organism>
<evidence type="ECO:0000313" key="4">
    <source>
        <dbReference type="Proteomes" id="UP000537126"/>
    </source>
</evidence>
<evidence type="ECO:0000313" key="3">
    <source>
        <dbReference type="EMBL" id="NIK72544.1"/>
    </source>
</evidence>
<protein>
    <submittedName>
        <fullName evidence="3">Linoleoyl-CoA desaturase</fullName>
        <ecNumber evidence="3">1.14.19.3</ecNumber>
    </submittedName>
</protein>
<feature type="transmembrane region" description="Helical" evidence="1">
    <location>
        <begin position="233"/>
        <end position="255"/>
    </location>
</feature>